<gene>
    <name evidence="1" type="ORF">DILT_LOCUS15033</name>
</gene>
<dbReference type="EMBL" id="UYRU01076973">
    <property type="protein sequence ID" value="VDN27571.1"/>
    <property type="molecule type" value="Genomic_DNA"/>
</dbReference>
<dbReference type="Proteomes" id="UP000281553">
    <property type="component" value="Unassembled WGS sequence"/>
</dbReference>
<keyword evidence="2" id="KW-1185">Reference proteome</keyword>
<proteinExistence type="predicted"/>
<reference evidence="1 2" key="1">
    <citation type="submission" date="2018-11" db="EMBL/GenBank/DDBJ databases">
        <authorList>
            <consortium name="Pathogen Informatics"/>
        </authorList>
    </citation>
    <scope>NUCLEOTIDE SEQUENCE [LARGE SCALE GENOMIC DNA]</scope>
</reference>
<accession>A0A3P7N8G0</accession>
<protein>
    <submittedName>
        <fullName evidence="1">Uncharacterized protein</fullName>
    </submittedName>
</protein>
<organism evidence="1 2">
    <name type="scientific">Dibothriocephalus latus</name>
    <name type="common">Fish tapeworm</name>
    <name type="synonym">Diphyllobothrium latum</name>
    <dbReference type="NCBI Taxonomy" id="60516"/>
    <lineage>
        <taxon>Eukaryota</taxon>
        <taxon>Metazoa</taxon>
        <taxon>Spiralia</taxon>
        <taxon>Lophotrochozoa</taxon>
        <taxon>Platyhelminthes</taxon>
        <taxon>Cestoda</taxon>
        <taxon>Eucestoda</taxon>
        <taxon>Diphyllobothriidea</taxon>
        <taxon>Diphyllobothriidae</taxon>
        <taxon>Dibothriocephalus</taxon>
    </lineage>
</organism>
<name>A0A3P7N8G0_DIBLA</name>
<sequence>MLKSVTSPAVSKREKQECVTALCSLYCQWALLEGNQGDFTAAKKYLAEAQLLSSQLSADAQQQCQEQMTQVETMLQRWQGMEACMEDLLVPNEES</sequence>
<dbReference type="AlphaFoldDB" id="A0A3P7N8G0"/>
<evidence type="ECO:0000313" key="1">
    <source>
        <dbReference type="EMBL" id="VDN27571.1"/>
    </source>
</evidence>
<evidence type="ECO:0000313" key="2">
    <source>
        <dbReference type="Proteomes" id="UP000281553"/>
    </source>
</evidence>